<dbReference type="PANTHER" id="PTHR28208">
    <property type="entry name" value="PHOSPHATIDATE PHOSPHATASE APP1"/>
    <property type="match status" value="1"/>
</dbReference>
<evidence type="ECO:0000313" key="4">
    <source>
        <dbReference type="Proteomes" id="UP000193642"/>
    </source>
</evidence>
<evidence type="ECO:0000313" key="3">
    <source>
        <dbReference type="EMBL" id="ORY53249.1"/>
    </source>
</evidence>
<feature type="region of interest" description="Disordered" evidence="1">
    <location>
        <begin position="1"/>
        <end position="24"/>
    </location>
</feature>
<protein>
    <recommendedName>
        <fullName evidence="2">Phosphatidate phosphatase APP1 catalytic domain-containing protein</fullName>
    </recommendedName>
</protein>
<evidence type="ECO:0000256" key="1">
    <source>
        <dbReference type="SAM" id="MobiDB-lite"/>
    </source>
</evidence>
<dbReference type="AlphaFoldDB" id="A0A1Y2D1T7"/>
<organism evidence="3 4">
    <name type="scientific">Rhizoclosmatium globosum</name>
    <dbReference type="NCBI Taxonomy" id="329046"/>
    <lineage>
        <taxon>Eukaryota</taxon>
        <taxon>Fungi</taxon>
        <taxon>Fungi incertae sedis</taxon>
        <taxon>Chytridiomycota</taxon>
        <taxon>Chytridiomycota incertae sedis</taxon>
        <taxon>Chytridiomycetes</taxon>
        <taxon>Chytridiales</taxon>
        <taxon>Chytriomycetaceae</taxon>
        <taxon>Rhizoclosmatium</taxon>
    </lineage>
</organism>
<dbReference type="InterPro" id="IPR019236">
    <property type="entry name" value="APP1_cat"/>
</dbReference>
<sequence length="398" mass="43530">MVTEPEDIASVHPVPPMSPPPPSVVEPVSVTDDTSVHLSLFPTTAFWTGTGTSNGDTLTVPVKGWAHVAKRTSFRRNLILGIGKRLLSPIRSDTSSESDKSFDQRAGAFLDAPLAEQQCLRVVLSAKAVSERDDLELVDLDALAGFDCFPDVNSSGLYDATISIPRDAFEKMELAQRNTLFVVAYKQKGPQAGVYSVTTCTVVGDSKGYSIISDLDDTIKNSDVHLGALPALNNAFFVPTAQPIPGMSDLYQLFLNNTNTSFHYVSASPFQLVDPINKFLIDNSFPAGGVILRDVWKQSSRRGYKDQVVKELFDHYPNRSFILIGDAGEKDAEIYASVYHKYTDRVAKILIRDVAEGKNAEQIKFVHNALKDVPAEIWGMFTDPGSLTALTLALGKEQ</sequence>
<gene>
    <name evidence="3" type="ORF">BCR33DRAFT_761481</name>
</gene>
<dbReference type="PANTHER" id="PTHR28208:SF3">
    <property type="entry name" value="PHOSPHATIDATE PHOSPHATASE APP1"/>
    <property type="match status" value="1"/>
</dbReference>
<feature type="compositionally biased region" description="Pro residues" evidence="1">
    <location>
        <begin position="13"/>
        <end position="24"/>
    </location>
</feature>
<dbReference type="OrthoDB" id="2117591at2759"/>
<dbReference type="Pfam" id="PF09949">
    <property type="entry name" value="APP1_cat"/>
    <property type="match status" value="1"/>
</dbReference>
<dbReference type="EMBL" id="MCGO01000002">
    <property type="protein sequence ID" value="ORY53249.1"/>
    <property type="molecule type" value="Genomic_DNA"/>
</dbReference>
<proteinExistence type="predicted"/>
<dbReference type="Proteomes" id="UP000193642">
    <property type="component" value="Unassembled WGS sequence"/>
</dbReference>
<evidence type="ECO:0000259" key="2">
    <source>
        <dbReference type="Pfam" id="PF09949"/>
    </source>
</evidence>
<keyword evidence="4" id="KW-1185">Reference proteome</keyword>
<feature type="domain" description="Phosphatidate phosphatase APP1 catalytic" evidence="2">
    <location>
        <begin position="210"/>
        <end position="353"/>
    </location>
</feature>
<name>A0A1Y2D1T7_9FUNG</name>
<dbReference type="GO" id="GO:0008195">
    <property type="term" value="F:phosphatidate phosphatase activity"/>
    <property type="evidence" value="ECO:0007669"/>
    <property type="project" value="InterPro"/>
</dbReference>
<comment type="caution">
    <text evidence="3">The sequence shown here is derived from an EMBL/GenBank/DDBJ whole genome shotgun (WGS) entry which is preliminary data.</text>
</comment>
<dbReference type="InterPro" id="IPR052935">
    <property type="entry name" value="Mg2+_PAP"/>
</dbReference>
<reference evidence="3 4" key="1">
    <citation type="submission" date="2016-07" db="EMBL/GenBank/DDBJ databases">
        <title>Pervasive Adenine N6-methylation of Active Genes in Fungi.</title>
        <authorList>
            <consortium name="DOE Joint Genome Institute"/>
            <person name="Mondo S.J."/>
            <person name="Dannebaum R.O."/>
            <person name="Kuo R.C."/>
            <person name="Labutti K."/>
            <person name="Haridas S."/>
            <person name="Kuo A."/>
            <person name="Salamov A."/>
            <person name="Ahrendt S.R."/>
            <person name="Lipzen A."/>
            <person name="Sullivan W."/>
            <person name="Andreopoulos W.B."/>
            <person name="Clum A."/>
            <person name="Lindquist E."/>
            <person name="Daum C."/>
            <person name="Ramamoorthy G.K."/>
            <person name="Gryganskyi A."/>
            <person name="Culley D."/>
            <person name="Magnuson J.K."/>
            <person name="James T.Y."/>
            <person name="O'Malley M.A."/>
            <person name="Stajich J.E."/>
            <person name="Spatafora J.W."/>
            <person name="Visel A."/>
            <person name="Grigoriev I.V."/>
        </authorList>
    </citation>
    <scope>NUCLEOTIDE SEQUENCE [LARGE SCALE GENOMIC DNA]</scope>
    <source>
        <strain evidence="3 4">JEL800</strain>
    </source>
</reference>
<accession>A0A1Y2D1T7</accession>
<dbReference type="STRING" id="329046.A0A1Y2D1T7"/>